<dbReference type="Proteomes" id="UP001595851">
    <property type="component" value="Unassembled WGS sequence"/>
</dbReference>
<name>A0ABV8GJ59_9ACTN</name>
<sequence>MTEVLKSAHFPTVRAWVEGWAISRATPGPVPEPWGLRVDVGLPGHVARHIVAAPTQEILHGLTARLTTPGTWLKLCAPAESVAPCLPPGWTVKEPEFMMTVPLTRTLPLTRANRLNRPDRLNRAVPQAPPGYTLAVTTRAGVTVARLLTAAGEVAARGQYAMAGTTAVIDKVETAAGHRRRGLGTVVMGTLAGTAASKGASTGILVATAQGQALYRTLGWTLHTPMTAAVLT</sequence>
<dbReference type="InterPro" id="IPR000182">
    <property type="entry name" value="GNAT_dom"/>
</dbReference>
<dbReference type="Gene3D" id="3.40.630.30">
    <property type="match status" value="1"/>
</dbReference>
<organism evidence="2 3">
    <name type="scientific">Nonomuraea purpurea</name>
    <dbReference type="NCBI Taxonomy" id="1849276"/>
    <lineage>
        <taxon>Bacteria</taxon>
        <taxon>Bacillati</taxon>
        <taxon>Actinomycetota</taxon>
        <taxon>Actinomycetes</taxon>
        <taxon>Streptosporangiales</taxon>
        <taxon>Streptosporangiaceae</taxon>
        <taxon>Nonomuraea</taxon>
    </lineage>
</organism>
<feature type="domain" description="N-acetyltransferase" evidence="1">
    <location>
        <begin position="104"/>
        <end position="232"/>
    </location>
</feature>
<keyword evidence="3" id="KW-1185">Reference proteome</keyword>
<evidence type="ECO:0000313" key="2">
    <source>
        <dbReference type="EMBL" id="MFC4013986.1"/>
    </source>
</evidence>
<dbReference type="InterPro" id="IPR016181">
    <property type="entry name" value="Acyl_CoA_acyltransferase"/>
</dbReference>
<gene>
    <name evidence="2" type="ORF">ACFOY2_42645</name>
</gene>
<dbReference type="RefSeq" id="WP_379533834.1">
    <property type="nucleotide sequence ID" value="NZ_JBHSBI010000031.1"/>
</dbReference>
<dbReference type="SUPFAM" id="SSF55729">
    <property type="entry name" value="Acyl-CoA N-acyltransferases (Nat)"/>
    <property type="match status" value="1"/>
</dbReference>
<comment type="caution">
    <text evidence="2">The sequence shown here is derived from an EMBL/GenBank/DDBJ whole genome shotgun (WGS) entry which is preliminary data.</text>
</comment>
<reference evidence="3" key="1">
    <citation type="journal article" date="2019" name="Int. J. Syst. Evol. Microbiol.">
        <title>The Global Catalogue of Microorganisms (GCM) 10K type strain sequencing project: providing services to taxonomists for standard genome sequencing and annotation.</title>
        <authorList>
            <consortium name="The Broad Institute Genomics Platform"/>
            <consortium name="The Broad Institute Genome Sequencing Center for Infectious Disease"/>
            <person name="Wu L."/>
            <person name="Ma J."/>
        </authorList>
    </citation>
    <scope>NUCLEOTIDE SEQUENCE [LARGE SCALE GENOMIC DNA]</scope>
    <source>
        <strain evidence="3">TBRC 1276</strain>
    </source>
</reference>
<dbReference type="PROSITE" id="PS51186">
    <property type="entry name" value="GNAT"/>
    <property type="match status" value="1"/>
</dbReference>
<evidence type="ECO:0000313" key="3">
    <source>
        <dbReference type="Proteomes" id="UP001595851"/>
    </source>
</evidence>
<proteinExistence type="predicted"/>
<dbReference type="Pfam" id="PF00583">
    <property type="entry name" value="Acetyltransf_1"/>
    <property type="match status" value="1"/>
</dbReference>
<protein>
    <submittedName>
        <fullName evidence="2">GNAT family N-acetyltransferase</fullName>
    </submittedName>
</protein>
<dbReference type="EMBL" id="JBHSBI010000031">
    <property type="protein sequence ID" value="MFC4013986.1"/>
    <property type="molecule type" value="Genomic_DNA"/>
</dbReference>
<evidence type="ECO:0000259" key="1">
    <source>
        <dbReference type="PROSITE" id="PS51186"/>
    </source>
</evidence>
<accession>A0ABV8GJ59</accession>